<keyword evidence="1" id="KW-0805">Transcription regulation</keyword>
<dbReference type="GO" id="GO:0043565">
    <property type="term" value="F:sequence-specific DNA binding"/>
    <property type="evidence" value="ECO:0007669"/>
    <property type="project" value="InterPro"/>
</dbReference>
<dbReference type="Pfam" id="PF12833">
    <property type="entry name" value="HTH_18"/>
    <property type="match status" value="1"/>
</dbReference>
<dbReference type="AlphaFoldDB" id="A0A921FF85"/>
<comment type="caution">
    <text evidence="5">The sequence shown here is derived from an EMBL/GenBank/DDBJ whole genome shotgun (WGS) entry which is preliminary data.</text>
</comment>
<dbReference type="EMBL" id="DYXD01000218">
    <property type="protein sequence ID" value="HJF08473.1"/>
    <property type="molecule type" value="Genomic_DNA"/>
</dbReference>
<dbReference type="PANTHER" id="PTHR43280:SF32">
    <property type="entry name" value="TRANSCRIPTIONAL REGULATORY PROTEIN"/>
    <property type="match status" value="1"/>
</dbReference>
<feature type="domain" description="HTH araC/xylS-type" evidence="4">
    <location>
        <begin position="181"/>
        <end position="280"/>
    </location>
</feature>
<organism evidence="5 6">
    <name type="scientific">Phocaeicola coprocola</name>
    <dbReference type="NCBI Taxonomy" id="310298"/>
    <lineage>
        <taxon>Bacteria</taxon>
        <taxon>Pseudomonadati</taxon>
        <taxon>Bacteroidota</taxon>
        <taxon>Bacteroidia</taxon>
        <taxon>Bacteroidales</taxon>
        <taxon>Bacteroidaceae</taxon>
        <taxon>Phocaeicola</taxon>
    </lineage>
</organism>
<evidence type="ECO:0000313" key="6">
    <source>
        <dbReference type="Proteomes" id="UP000718012"/>
    </source>
</evidence>
<evidence type="ECO:0000259" key="4">
    <source>
        <dbReference type="PROSITE" id="PS01124"/>
    </source>
</evidence>
<dbReference type="Proteomes" id="UP000718012">
    <property type="component" value="Unassembled WGS sequence"/>
</dbReference>
<dbReference type="Gene3D" id="1.10.10.60">
    <property type="entry name" value="Homeodomain-like"/>
    <property type="match status" value="1"/>
</dbReference>
<evidence type="ECO:0000256" key="1">
    <source>
        <dbReference type="ARBA" id="ARBA00023015"/>
    </source>
</evidence>
<sequence length="283" mass="33294">MISSFPSDTSIMRYEETDLSSLTKRPFRFECGIQLLCISGRSIISTGVEQYDFCKTSELIFLAGSLIEVIKPSPDFKVRMLLFPKNIFLKAALPIDTSYFNYMSEAPYFNHAANDTSLASWKRVNQWMDMAELLFSHPAKYFREQLEQNFLQSLFMWIFNTIPQQYLSIHNKYSRKQILYHRFMVLLREHSTQEHQINYYANQLCITPRYLNEVVIQYSNGRTPKQLIDEQLTAELKVQLSNPSLSIMEIAQLFNFQEPANMSRFFKKNTGMSPKEFRSRNKL</sequence>
<keyword evidence="3" id="KW-0804">Transcription</keyword>
<dbReference type="PANTHER" id="PTHR43280">
    <property type="entry name" value="ARAC-FAMILY TRANSCRIPTIONAL REGULATOR"/>
    <property type="match status" value="1"/>
</dbReference>
<dbReference type="PROSITE" id="PS01124">
    <property type="entry name" value="HTH_ARAC_FAMILY_2"/>
    <property type="match status" value="1"/>
</dbReference>
<dbReference type="RefSeq" id="WP_022125131.1">
    <property type="nucleotide sequence ID" value="NZ_CABKNL010000021.1"/>
</dbReference>
<dbReference type="SUPFAM" id="SSF46689">
    <property type="entry name" value="Homeodomain-like"/>
    <property type="match status" value="1"/>
</dbReference>
<dbReference type="InterPro" id="IPR009057">
    <property type="entry name" value="Homeodomain-like_sf"/>
</dbReference>
<accession>A0A921FF85</accession>
<evidence type="ECO:0000256" key="3">
    <source>
        <dbReference type="ARBA" id="ARBA00023163"/>
    </source>
</evidence>
<evidence type="ECO:0000256" key="2">
    <source>
        <dbReference type="ARBA" id="ARBA00023125"/>
    </source>
</evidence>
<proteinExistence type="predicted"/>
<dbReference type="InterPro" id="IPR018060">
    <property type="entry name" value="HTH_AraC"/>
</dbReference>
<dbReference type="GO" id="GO:0003700">
    <property type="term" value="F:DNA-binding transcription factor activity"/>
    <property type="evidence" value="ECO:0007669"/>
    <property type="project" value="InterPro"/>
</dbReference>
<name>A0A921FF85_9BACT</name>
<protein>
    <submittedName>
        <fullName evidence="5">Helix-turn-helix domain-containing protein</fullName>
    </submittedName>
</protein>
<keyword evidence="2" id="KW-0238">DNA-binding</keyword>
<reference evidence="5" key="2">
    <citation type="submission" date="2021-09" db="EMBL/GenBank/DDBJ databases">
        <authorList>
            <person name="Gilroy R."/>
        </authorList>
    </citation>
    <scope>NUCLEOTIDE SEQUENCE</scope>
    <source>
        <strain evidence="5">CHK165-8395</strain>
    </source>
</reference>
<gene>
    <name evidence="5" type="ORF">K8U81_09850</name>
</gene>
<dbReference type="SMART" id="SM00342">
    <property type="entry name" value="HTH_ARAC"/>
    <property type="match status" value="1"/>
</dbReference>
<reference evidence="5" key="1">
    <citation type="journal article" date="2021" name="PeerJ">
        <title>Extensive microbial diversity within the chicken gut microbiome revealed by metagenomics and culture.</title>
        <authorList>
            <person name="Gilroy R."/>
            <person name="Ravi A."/>
            <person name="Getino M."/>
            <person name="Pursley I."/>
            <person name="Horton D.L."/>
            <person name="Alikhan N.F."/>
            <person name="Baker D."/>
            <person name="Gharbi K."/>
            <person name="Hall N."/>
            <person name="Watson M."/>
            <person name="Adriaenssens E.M."/>
            <person name="Foster-Nyarko E."/>
            <person name="Jarju S."/>
            <person name="Secka A."/>
            <person name="Antonio M."/>
            <person name="Oren A."/>
            <person name="Chaudhuri R.R."/>
            <person name="La Ragione R."/>
            <person name="Hildebrand F."/>
            <person name="Pallen M.J."/>
        </authorList>
    </citation>
    <scope>NUCLEOTIDE SEQUENCE</scope>
    <source>
        <strain evidence="5">CHK165-8395</strain>
    </source>
</reference>
<evidence type="ECO:0000313" key="5">
    <source>
        <dbReference type="EMBL" id="HJF08473.1"/>
    </source>
</evidence>
<dbReference type="GeneID" id="79858722"/>